<reference evidence="2 3" key="1">
    <citation type="submission" date="2015-03" db="EMBL/GenBank/DDBJ databases">
        <authorList>
            <person name="Hassan Y."/>
            <person name="Lepp D."/>
            <person name="Li X.-Z."/>
            <person name="Zhou T."/>
        </authorList>
    </citation>
    <scope>NUCLEOTIDE SEQUENCE [LARGE SCALE GENOMIC DNA]</scope>
    <source>
        <strain evidence="2 3">IPL18</strain>
    </source>
</reference>
<evidence type="ECO:0000256" key="1">
    <source>
        <dbReference type="SAM" id="MobiDB-lite"/>
    </source>
</evidence>
<organism evidence="2 3">
    <name type="scientific">Devosia chinhatensis</name>
    <dbReference type="NCBI Taxonomy" id="429727"/>
    <lineage>
        <taxon>Bacteria</taxon>
        <taxon>Pseudomonadati</taxon>
        <taxon>Pseudomonadota</taxon>
        <taxon>Alphaproteobacteria</taxon>
        <taxon>Hyphomicrobiales</taxon>
        <taxon>Devosiaceae</taxon>
        <taxon>Devosia</taxon>
    </lineage>
</organism>
<name>A0A0F5FSV2_9HYPH</name>
<comment type="caution">
    <text evidence="2">The sequence shown here is derived from an EMBL/GenBank/DDBJ whole genome shotgun (WGS) entry which is preliminary data.</text>
</comment>
<gene>
    <name evidence="2" type="ORF">VE26_00020</name>
</gene>
<protein>
    <submittedName>
        <fullName evidence="2">Uncharacterized protein</fullName>
    </submittedName>
</protein>
<evidence type="ECO:0000313" key="3">
    <source>
        <dbReference type="Proteomes" id="UP000033649"/>
    </source>
</evidence>
<keyword evidence="3" id="KW-1185">Reference proteome</keyword>
<dbReference type="PATRIC" id="fig|429727.3.peg.40"/>
<dbReference type="Proteomes" id="UP000033649">
    <property type="component" value="Unassembled WGS sequence"/>
</dbReference>
<proteinExistence type="predicted"/>
<sequence>MQPARSIGAAAGAAGVAAARTVVAAGKPFCGMIGPILVDEPIHFACAGSVVREGANAAWTWVTRDLCPDLMSQDGLQSGSLRAAELEPALPELRPSWEMRSGQRSRVTQVQAALA</sequence>
<feature type="non-terminal residue" evidence="2">
    <location>
        <position position="115"/>
    </location>
</feature>
<evidence type="ECO:0000313" key="2">
    <source>
        <dbReference type="EMBL" id="KKB11247.1"/>
    </source>
</evidence>
<dbReference type="EMBL" id="JZEY01000004">
    <property type="protein sequence ID" value="KKB11247.1"/>
    <property type="molecule type" value="Genomic_DNA"/>
</dbReference>
<feature type="region of interest" description="Disordered" evidence="1">
    <location>
        <begin position="92"/>
        <end position="115"/>
    </location>
</feature>
<accession>A0A0F5FSV2</accession>
<feature type="compositionally biased region" description="Polar residues" evidence="1">
    <location>
        <begin position="102"/>
        <end position="115"/>
    </location>
</feature>
<dbReference type="AlphaFoldDB" id="A0A0F5FSV2"/>